<protein>
    <submittedName>
        <fullName evidence="1">Uncharacterized protein</fullName>
    </submittedName>
</protein>
<sequence length="870" mass="95851">MNRPNCIETLEGKYLENGSRYQHQTNECGQSGGEADSDEDVITDYHLPALDMLPRPGPLPTISVTPHSPANKTYPVLEDSLQYVREIHETVQRMRDATVQNECGQSGGEADSDEDVITDYHLPALDMLPRPGPLPTISVTPHSPANKTYPVLEDSLQYVREIHETVQRMRDATVQSNPYPTNSKELAAFALNPLLAHVARLSASCPALNEAVPELEVLGGSLGSSPLHQPSSRKGSGTQDFLCQPEAQRRRSWTALEDLTGAKDKIKPNRQRSISLSSMESEADESSLIDNVDGRARLLGTEPVIVGRRPRNTGGGASTHSLNEADLQAPKREADQLRQLLPARLPLQKSVSTPSIIAVRDLAPEPALVGAQPTLPIFSDDVPLVPLEFLSDAPLTAADLCSDYSLGLHESEPDSWTPHVGKEIAKKLREKEIKRQEHIYEFILTEKHHCMTLLVMQKAGVVSLQKLLVREKAGQESRGIYLISSNPADPEMFELKVHKPKDKQIWIQAIRAAVQNCPEDEDDSIALSSEEKLLHAKQNQIKDLVELYKIFPNIFTKRMVNRIGRPSKTKRHRASVTFRRKMSLQLRLLAAAGLDPPSPPSYRHLVSENADASQMWKEVLTAVQEVSQLASSLYTTGTNLSRSVSSAGEHQSEAYVSPILPKRAETFGGFDNSNQGPLKLLGKKLSSSSGTPAGTPDLENLKPGDSKLFEQIRAEQSDIVQQREQLYRKMEVLTSQGLLISPNVALPVGSQVDDSSNQSSEESSPQSDSAFVTTTSSGSSNTFFKREITTAHKPYKVQQTNKKVSQVPVKQQIPLKLASRLSSGSTSSTTSGGPQQMLPLKLSQDEKVRRTSSAINDWDRIASVLRREKR</sequence>
<dbReference type="EMBL" id="CM043016">
    <property type="protein sequence ID" value="KAI4467342.1"/>
    <property type="molecule type" value="Genomic_DNA"/>
</dbReference>
<dbReference type="Proteomes" id="UP001056778">
    <property type="component" value="Chromosome 2"/>
</dbReference>
<name>A0ACB9TKQ8_HOLOL</name>
<organism evidence="1 2">
    <name type="scientific">Holotrichia oblita</name>
    <name type="common">Chafer beetle</name>
    <dbReference type="NCBI Taxonomy" id="644536"/>
    <lineage>
        <taxon>Eukaryota</taxon>
        <taxon>Metazoa</taxon>
        <taxon>Ecdysozoa</taxon>
        <taxon>Arthropoda</taxon>
        <taxon>Hexapoda</taxon>
        <taxon>Insecta</taxon>
        <taxon>Pterygota</taxon>
        <taxon>Neoptera</taxon>
        <taxon>Endopterygota</taxon>
        <taxon>Coleoptera</taxon>
        <taxon>Polyphaga</taxon>
        <taxon>Scarabaeiformia</taxon>
        <taxon>Scarabaeidae</taxon>
        <taxon>Melolonthinae</taxon>
        <taxon>Holotrichia</taxon>
    </lineage>
</organism>
<evidence type="ECO:0000313" key="1">
    <source>
        <dbReference type="EMBL" id="KAI4467342.1"/>
    </source>
</evidence>
<proteinExistence type="predicted"/>
<reference evidence="1" key="1">
    <citation type="submission" date="2022-04" db="EMBL/GenBank/DDBJ databases">
        <title>Chromosome-scale genome assembly of Holotrichia oblita Faldermann.</title>
        <authorList>
            <person name="Rongchong L."/>
        </authorList>
    </citation>
    <scope>NUCLEOTIDE SEQUENCE</scope>
    <source>
        <strain evidence="1">81SQS9</strain>
    </source>
</reference>
<evidence type="ECO:0000313" key="2">
    <source>
        <dbReference type="Proteomes" id="UP001056778"/>
    </source>
</evidence>
<comment type="caution">
    <text evidence="1">The sequence shown here is derived from an EMBL/GenBank/DDBJ whole genome shotgun (WGS) entry which is preliminary data.</text>
</comment>
<gene>
    <name evidence="1" type="ORF">MML48_2g00011592</name>
</gene>
<keyword evidence="2" id="KW-1185">Reference proteome</keyword>
<accession>A0ACB9TKQ8</accession>